<feature type="transmembrane region" description="Helical" evidence="6">
    <location>
        <begin position="261"/>
        <end position="282"/>
    </location>
</feature>
<feature type="transmembrane region" description="Helical" evidence="6">
    <location>
        <begin position="352"/>
        <end position="378"/>
    </location>
</feature>
<accession>A0ABP9HSD9</accession>
<feature type="transmembrane region" description="Helical" evidence="6">
    <location>
        <begin position="228"/>
        <end position="249"/>
    </location>
</feature>
<keyword evidence="9" id="KW-1185">Reference proteome</keyword>
<gene>
    <name evidence="8" type="ORF">GCM10023225_17260</name>
</gene>
<sequence>MNARTPAGDRPTAPPGAHLVLAVGVLGYGLAVLDRTSLGVAGIEAADRFGIGAGSLSSFAVLQLLVYAALQVPVGVLIDRWGARTMVVLGGALMASGQLVLALAAHVEVAVAARVLLGAGDAMTFVSVLRIVSAWFPPARVPVLTQVVGLIGQLGQIASVFPLVALLHARGWTTAYAAAAGLTALGAVLSWLVLRDAPPGVRPPRSAKPLRLVLADVRGAWRTPGTRLGLASHFATPFAGTAFALLWGYPFLVSGQGLSPAAASALLTAYVCAGALGGPLLGALVGRHPLRRSWLVLGMVAVQALAWAVVLAWPGAAPLPLLVLLVLALAAGGPASMIGFDYARTSNPPERLGSATGIVNVGGFASGLLTILLIGVLLDVQGAGTPDTYTLEAFKVAMAVHFPLWGVGLVAVLRARVRTRRQLAAEHGVVVPPITHAIRRELAARRARG</sequence>
<dbReference type="InterPro" id="IPR036259">
    <property type="entry name" value="MFS_trans_sf"/>
</dbReference>
<organism evidence="8 9">
    <name type="scientific">Kineococcus glutinatus</name>
    <dbReference type="NCBI Taxonomy" id="1070872"/>
    <lineage>
        <taxon>Bacteria</taxon>
        <taxon>Bacillati</taxon>
        <taxon>Actinomycetota</taxon>
        <taxon>Actinomycetes</taxon>
        <taxon>Kineosporiales</taxon>
        <taxon>Kineosporiaceae</taxon>
        <taxon>Kineococcus</taxon>
    </lineage>
</organism>
<reference evidence="9" key="1">
    <citation type="journal article" date="2019" name="Int. J. Syst. Evol. Microbiol.">
        <title>The Global Catalogue of Microorganisms (GCM) 10K type strain sequencing project: providing services to taxonomists for standard genome sequencing and annotation.</title>
        <authorList>
            <consortium name="The Broad Institute Genomics Platform"/>
            <consortium name="The Broad Institute Genome Sequencing Center for Infectious Disease"/>
            <person name="Wu L."/>
            <person name="Ma J."/>
        </authorList>
    </citation>
    <scope>NUCLEOTIDE SEQUENCE [LARGE SCALE GENOMIC DNA]</scope>
    <source>
        <strain evidence="9">JCM 18126</strain>
    </source>
</reference>
<evidence type="ECO:0000313" key="8">
    <source>
        <dbReference type="EMBL" id="GAA4976952.1"/>
    </source>
</evidence>
<evidence type="ECO:0000256" key="4">
    <source>
        <dbReference type="ARBA" id="ARBA00022989"/>
    </source>
</evidence>
<keyword evidence="2" id="KW-0813">Transport</keyword>
<name>A0ABP9HSD9_9ACTN</name>
<feature type="transmembrane region" description="Helical" evidence="6">
    <location>
        <begin position="319"/>
        <end position="340"/>
    </location>
</feature>
<evidence type="ECO:0000313" key="9">
    <source>
        <dbReference type="Proteomes" id="UP001501195"/>
    </source>
</evidence>
<evidence type="ECO:0000259" key="7">
    <source>
        <dbReference type="PROSITE" id="PS50850"/>
    </source>
</evidence>
<dbReference type="SUPFAM" id="SSF103473">
    <property type="entry name" value="MFS general substrate transporter"/>
    <property type="match status" value="1"/>
</dbReference>
<dbReference type="CDD" id="cd06174">
    <property type="entry name" value="MFS"/>
    <property type="match status" value="1"/>
</dbReference>
<keyword evidence="3 6" id="KW-0812">Transmembrane</keyword>
<dbReference type="InterPro" id="IPR011701">
    <property type="entry name" value="MFS"/>
</dbReference>
<feature type="transmembrane region" description="Helical" evidence="6">
    <location>
        <begin position="82"/>
        <end position="105"/>
    </location>
</feature>
<evidence type="ECO:0000256" key="6">
    <source>
        <dbReference type="SAM" id="Phobius"/>
    </source>
</evidence>
<keyword evidence="5 6" id="KW-0472">Membrane</keyword>
<feature type="transmembrane region" description="Helical" evidence="6">
    <location>
        <begin position="175"/>
        <end position="194"/>
    </location>
</feature>
<comment type="subcellular location">
    <subcellularLocation>
        <location evidence="1">Cell membrane</location>
        <topology evidence="1">Multi-pass membrane protein</topology>
    </subcellularLocation>
</comment>
<dbReference type="Proteomes" id="UP001501195">
    <property type="component" value="Unassembled WGS sequence"/>
</dbReference>
<feature type="domain" description="Major facilitator superfamily (MFS) profile" evidence="7">
    <location>
        <begin position="20"/>
        <end position="420"/>
    </location>
</feature>
<dbReference type="PANTHER" id="PTHR42718">
    <property type="entry name" value="MAJOR FACILITATOR SUPERFAMILY MULTIDRUG TRANSPORTER MFSC"/>
    <property type="match status" value="1"/>
</dbReference>
<dbReference type="RefSeq" id="WP_345712061.1">
    <property type="nucleotide sequence ID" value="NZ_BAABIL010000229.1"/>
</dbReference>
<feature type="transmembrane region" description="Helical" evidence="6">
    <location>
        <begin position="12"/>
        <end position="31"/>
    </location>
</feature>
<feature type="transmembrane region" description="Helical" evidence="6">
    <location>
        <begin position="111"/>
        <end position="132"/>
    </location>
</feature>
<comment type="caution">
    <text evidence="8">The sequence shown here is derived from an EMBL/GenBank/DDBJ whole genome shotgun (WGS) entry which is preliminary data.</text>
</comment>
<evidence type="ECO:0000256" key="3">
    <source>
        <dbReference type="ARBA" id="ARBA00022692"/>
    </source>
</evidence>
<protein>
    <submittedName>
        <fullName evidence="8">MFS transporter</fullName>
    </submittedName>
</protein>
<dbReference type="PROSITE" id="PS50850">
    <property type="entry name" value="MFS"/>
    <property type="match status" value="1"/>
</dbReference>
<dbReference type="InterPro" id="IPR020846">
    <property type="entry name" value="MFS_dom"/>
</dbReference>
<dbReference type="Pfam" id="PF07690">
    <property type="entry name" value="MFS_1"/>
    <property type="match status" value="1"/>
</dbReference>
<dbReference type="EMBL" id="BAABIL010000229">
    <property type="protein sequence ID" value="GAA4976952.1"/>
    <property type="molecule type" value="Genomic_DNA"/>
</dbReference>
<feature type="transmembrane region" description="Helical" evidence="6">
    <location>
        <begin position="51"/>
        <end position="70"/>
    </location>
</feature>
<feature type="transmembrane region" description="Helical" evidence="6">
    <location>
        <begin position="393"/>
        <end position="413"/>
    </location>
</feature>
<dbReference type="Gene3D" id="1.20.1250.20">
    <property type="entry name" value="MFS general substrate transporter like domains"/>
    <property type="match status" value="2"/>
</dbReference>
<evidence type="ECO:0000256" key="2">
    <source>
        <dbReference type="ARBA" id="ARBA00022448"/>
    </source>
</evidence>
<keyword evidence="4 6" id="KW-1133">Transmembrane helix</keyword>
<evidence type="ECO:0000256" key="1">
    <source>
        <dbReference type="ARBA" id="ARBA00004651"/>
    </source>
</evidence>
<dbReference type="PANTHER" id="PTHR42718:SF9">
    <property type="entry name" value="MAJOR FACILITATOR SUPERFAMILY MULTIDRUG TRANSPORTER MFSC"/>
    <property type="match status" value="1"/>
</dbReference>
<feature type="transmembrane region" description="Helical" evidence="6">
    <location>
        <begin position="294"/>
        <end position="313"/>
    </location>
</feature>
<proteinExistence type="predicted"/>
<evidence type="ECO:0000256" key="5">
    <source>
        <dbReference type="ARBA" id="ARBA00023136"/>
    </source>
</evidence>